<proteinExistence type="predicted"/>
<gene>
    <name evidence="2" type="ORF">SAMN05216429_10754</name>
</gene>
<evidence type="ECO:0000313" key="2">
    <source>
        <dbReference type="EMBL" id="SFJ88600.1"/>
    </source>
</evidence>
<dbReference type="Pfam" id="PF09983">
    <property type="entry name" value="JetD_C"/>
    <property type="match status" value="1"/>
</dbReference>
<dbReference type="InterPro" id="IPR024534">
    <property type="entry name" value="JetD_C"/>
</dbReference>
<name>A0A1I3V0C7_9GAMM</name>
<dbReference type="EMBL" id="FOSC01000007">
    <property type="protein sequence ID" value="SFJ88600.1"/>
    <property type="molecule type" value="Genomic_DNA"/>
</dbReference>
<organism evidence="2 3">
    <name type="scientific">Marinobacter persicus</name>
    <dbReference type="NCBI Taxonomy" id="930118"/>
    <lineage>
        <taxon>Bacteria</taxon>
        <taxon>Pseudomonadati</taxon>
        <taxon>Pseudomonadota</taxon>
        <taxon>Gammaproteobacteria</taxon>
        <taxon>Pseudomonadales</taxon>
        <taxon>Marinobacteraceae</taxon>
        <taxon>Marinobacter</taxon>
    </lineage>
</organism>
<accession>A0A1I3V0C7</accession>
<dbReference type="AlphaFoldDB" id="A0A1I3V0C7"/>
<protein>
    <recommendedName>
        <fullName evidence="1">Wadjet protein JetD C-terminal domain-containing protein</fullName>
    </recommendedName>
</protein>
<keyword evidence="3" id="KW-1185">Reference proteome</keyword>
<reference evidence="2 3" key="1">
    <citation type="submission" date="2016-10" db="EMBL/GenBank/DDBJ databases">
        <authorList>
            <person name="de Groot N.N."/>
        </authorList>
    </citation>
    <scope>NUCLEOTIDE SEQUENCE [LARGE SCALE GENOMIC DNA]</scope>
    <source>
        <strain evidence="2 3">IBRC-M 10445</strain>
    </source>
</reference>
<evidence type="ECO:0000259" key="1">
    <source>
        <dbReference type="Pfam" id="PF09983"/>
    </source>
</evidence>
<dbReference type="RefSeq" id="WP_218141230.1">
    <property type="nucleotide sequence ID" value="NZ_BMYN01000001.1"/>
</dbReference>
<dbReference type="Proteomes" id="UP000199445">
    <property type="component" value="Unassembled WGS sequence"/>
</dbReference>
<evidence type="ECO:0000313" key="3">
    <source>
        <dbReference type="Proteomes" id="UP000199445"/>
    </source>
</evidence>
<sequence length="412" mass="45575">MMLRSGADACDESMRRLIKKAARAVFADGELDPSVEKISVSLPATNSSLREYYRLERFADREEYHARLQIYSNAKAIKVDWDVGAGERGQLSRVTLLDPKAVVSIFGEELPWEVASRAIARIAAVAKEGLPNVDHIIDAWRFGKAPGGVPAERANQLVDSMRVIDAAQKLSEGGQDVLLRKLSARLFSDSKRIEALSRQLAFLLGEPAETEEDDVFARLGLVKHPQPMLLSGPPDCRIQIEGVAIPLASPYLGFRPDTIKGLVVSNDPIRRVLTIENLASFNEAVDLAKNARDLLIVYLAGNPTPSFLAAYNRILSSVEPTEILHWGDIDVGGFRIAARLADSIRSIGHSLKLWRMNPLEVASGQQKTVPEKKIEEASTICEKYGWNKEAEGLRSNPVFQEQEFLDWAPPND</sequence>
<feature type="domain" description="Wadjet protein JetD C-terminal" evidence="1">
    <location>
        <begin position="267"/>
        <end position="347"/>
    </location>
</feature>